<keyword evidence="2" id="KW-1185">Reference proteome</keyword>
<gene>
    <name evidence="1" type="ORF">JMN32_14955</name>
</gene>
<proteinExistence type="predicted"/>
<dbReference type="RefSeq" id="WP_202857154.1">
    <property type="nucleotide sequence ID" value="NZ_JAEUGD010000047.1"/>
</dbReference>
<accession>A0A937G096</accession>
<reference evidence="1" key="1">
    <citation type="submission" date="2021-01" db="EMBL/GenBank/DDBJ databases">
        <title>Fulvivirga kasyanovii gen. nov., sp nov., a novel member of the phylum Bacteroidetes isolated from seawater in a mussel farm.</title>
        <authorList>
            <person name="Zhao L.-H."/>
            <person name="Wang Z.-J."/>
        </authorList>
    </citation>
    <scope>NUCLEOTIDE SEQUENCE</scope>
    <source>
        <strain evidence="1">29W222</strain>
    </source>
</reference>
<sequence>MNECSIFDDNCDIETCEKFQDALIEVQLSYDNYPISLYKVQEAISYLEEVTGIKSNVNSYEIPVYSTKDEMLKDIQAWIKWFEENICKQPMNEGGSS</sequence>
<protein>
    <submittedName>
        <fullName evidence="1">Uncharacterized protein</fullName>
    </submittedName>
</protein>
<dbReference type="EMBL" id="JAEUGD010000047">
    <property type="protein sequence ID" value="MBL6447615.1"/>
    <property type="molecule type" value="Genomic_DNA"/>
</dbReference>
<evidence type="ECO:0000313" key="2">
    <source>
        <dbReference type="Proteomes" id="UP000614216"/>
    </source>
</evidence>
<comment type="caution">
    <text evidence="1">The sequence shown here is derived from an EMBL/GenBank/DDBJ whole genome shotgun (WGS) entry which is preliminary data.</text>
</comment>
<organism evidence="1 2">
    <name type="scientific">Fulvivirga marina</name>
    <dbReference type="NCBI Taxonomy" id="2494733"/>
    <lineage>
        <taxon>Bacteria</taxon>
        <taxon>Pseudomonadati</taxon>
        <taxon>Bacteroidota</taxon>
        <taxon>Cytophagia</taxon>
        <taxon>Cytophagales</taxon>
        <taxon>Fulvivirgaceae</taxon>
        <taxon>Fulvivirga</taxon>
    </lineage>
</organism>
<dbReference type="AlphaFoldDB" id="A0A937G096"/>
<name>A0A937G096_9BACT</name>
<dbReference type="Proteomes" id="UP000614216">
    <property type="component" value="Unassembled WGS sequence"/>
</dbReference>
<evidence type="ECO:0000313" key="1">
    <source>
        <dbReference type="EMBL" id="MBL6447615.1"/>
    </source>
</evidence>